<organism evidence="1 2">
    <name type="scientific">Ceratopteris richardii</name>
    <name type="common">Triangle waterfern</name>
    <dbReference type="NCBI Taxonomy" id="49495"/>
    <lineage>
        <taxon>Eukaryota</taxon>
        <taxon>Viridiplantae</taxon>
        <taxon>Streptophyta</taxon>
        <taxon>Embryophyta</taxon>
        <taxon>Tracheophyta</taxon>
        <taxon>Polypodiopsida</taxon>
        <taxon>Polypodiidae</taxon>
        <taxon>Polypodiales</taxon>
        <taxon>Pteridineae</taxon>
        <taxon>Pteridaceae</taxon>
        <taxon>Parkerioideae</taxon>
        <taxon>Ceratopteris</taxon>
    </lineage>
</organism>
<accession>A0A8T2R6F8</accession>
<gene>
    <name evidence="1" type="ORF">KP509_29G013000</name>
</gene>
<dbReference type="AlphaFoldDB" id="A0A8T2R6F8"/>
<proteinExistence type="predicted"/>
<dbReference type="EMBL" id="CM035434">
    <property type="protein sequence ID" value="KAH7291351.1"/>
    <property type="molecule type" value="Genomic_DNA"/>
</dbReference>
<name>A0A8T2R6F8_CERRI</name>
<keyword evidence="2" id="KW-1185">Reference proteome</keyword>
<reference evidence="1" key="1">
    <citation type="submission" date="2021-08" db="EMBL/GenBank/DDBJ databases">
        <title>WGS assembly of Ceratopteris richardii.</title>
        <authorList>
            <person name="Marchant D.B."/>
            <person name="Chen G."/>
            <person name="Jenkins J."/>
            <person name="Shu S."/>
            <person name="Leebens-Mack J."/>
            <person name="Grimwood J."/>
            <person name="Schmutz J."/>
            <person name="Soltis P."/>
            <person name="Soltis D."/>
            <person name="Chen Z.-H."/>
        </authorList>
    </citation>
    <scope>NUCLEOTIDE SEQUENCE</scope>
    <source>
        <strain evidence="1">Whitten #5841</strain>
        <tissue evidence="1">Leaf</tissue>
    </source>
</reference>
<comment type="caution">
    <text evidence="1">The sequence shown here is derived from an EMBL/GenBank/DDBJ whole genome shotgun (WGS) entry which is preliminary data.</text>
</comment>
<evidence type="ECO:0000313" key="1">
    <source>
        <dbReference type="EMBL" id="KAH7291351.1"/>
    </source>
</evidence>
<dbReference type="Proteomes" id="UP000825935">
    <property type="component" value="Chromosome 29"/>
</dbReference>
<dbReference type="OrthoDB" id="1696465at2759"/>
<protein>
    <submittedName>
        <fullName evidence="1">Uncharacterized protein</fullName>
    </submittedName>
</protein>
<evidence type="ECO:0000313" key="2">
    <source>
        <dbReference type="Proteomes" id="UP000825935"/>
    </source>
</evidence>
<sequence length="117" mass="13508">MDGGVNHFVFSDLESLVCSSCLRCGDQGFRQRPYHRNCNCSIHDLQSHRRILKFKRSSSRVLFQSAWSSKSTEITGLSMATRAIRRNNNDENLVMMATPGHGVIWFPEEFERLEEKN</sequence>